<proteinExistence type="inferred from homology"/>
<comment type="function">
    <text evidence="19">Catalyzes the NADPH dependent reduction of L-gamma-glutamyl 5-phosphate into L-glutamate 5-semialdehyde and phosphate. The product spontaneously undergoes cyclization to form 1-pyrroline-5-carboxylate.</text>
</comment>
<evidence type="ECO:0000256" key="6">
    <source>
        <dbReference type="ARBA" id="ARBA00022448"/>
    </source>
</evidence>
<dbReference type="InterPro" id="IPR038376">
    <property type="entry name" value="ATP_synth_asu_C_sf"/>
</dbReference>
<dbReference type="GO" id="GO:0043531">
    <property type="term" value="F:ADP binding"/>
    <property type="evidence" value="ECO:0007669"/>
    <property type="project" value="TreeGrafter"/>
</dbReference>
<evidence type="ECO:0000256" key="22">
    <source>
        <dbReference type="ARBA" id="ARBA00077451"/>
    </source>
</evidence>
<dbReference type="Gene3D" id="3.40.309.10">
    <property type="entry name" value="Aldehyde Dehydrogenase, Chain A, domain 2"/>
    <property type="match status" value="1"/>
</dbReference>
<dbReference type="Gene3D" id="1.20.150.20">
    <property type="entry name" value="ATP synthase alpha/beta chain, C-terminal domain"/>
    <property type="match status" value="1"/>
</dbReference>
<dbReference type="NCBIfam" id="TIGR00962">
    <property type="entry name" value="atpA"/>
    <property type="match status" value="1"/>
</dbReference>
<dbReference type="InterPro" id="IPR004100">
    <property type="entry name" value="ATPase_F1/V1/A1_a/bsu_N"/>
</dbReference>
<keyword evidence="14" id="KW-0406">Ion transport</keyword>
<evidence type="ECO:0000256" key="5">
    <source>
        <dbReference type="ARBA" id="ARBA00016087"/>
    </source>
</evidence>
<dbReference type="InterPro" id="IPR036121">
    <property type="entry name" value="ATPase_F1/V1/A1_a/bsu_N_sf"/>
</dbReference>
<evidence type="ECO:0000256" key="12">
    <source>
        <dbReference type="ARBA" id="ARBA00022857"/>
    </source>
</evidence>
<evidence type="ECO:0000313" key="27">
    <source>
        <dbReference type="EMBL" id="KAF7770903.1"/>
    </source>
</evidence>
<gene>
    <name evidence="27" type="ORF">Agabi119p4_6877</name>
</gene>
<dbReference type="GO" id="GO:0046933">
    <property type="term" value="F:proton-transporting ATP synthase activity, rotational mechanism"/>
    <property type="evidence" value="ECO:0007669"/>
    <property type="project" value="InterPro"/>
</dbReference>
<dbReference type="NCBIfam" id="NF009884">
    <property type="entry name" value="PRK13343.1"/>
    <property type="match status" value="1"/>
</dbReference>
<evidence type="ECO:0000256" key="4">
    <source>
        <dbReference type="ARBA" id="ARBA00013002"/>
    </source>
</evidence>
<dbReference type="Pfam" id="PF00171">
    <property type="entry name" value="Aldedh"/>
    <property type="match status" value="1"/>
</dbReference>
<evidence type="ECO:0000259" key="26">
    <source>
        <dbReference type="Pfam" id="PF02874"/>
    </source>
</evidence>
<dbReference type="PANTHER" id="PTHR48082:SF2">
    <property type="entry name" value="ATP SYNTHASE SUBUNIT ALPHA, MITOCHONDRIAL"/>
    <property type="match status" value="1"/>
</dbReference>
<dbReference type="GO" id="GO:0005743">
    <property type="term" value="C:mitochondrial inner membrane"/>
    <property type="evidence" value="ECO:0007669"/>
    <property type="project" value="UniProtKB-SubCell"/>
</dbReference>
<keyword evidence="17" id="KW-0066">ATP synthesis</keyword>
<protein>
    <recommendedName>
        <fullName evidence="5">ATP synthase subunit alpha, mitochondrial</fullName>
        <ecNumber evidence="4">1.2.1.41</ecNumber>
    </recommendedName>
    <alternativeName>
        <fullName evidence="22">Glutamate-5-semialdehyde dehydrogenase</fullName>
    </alternativeName>
    <alternativeName>
        <fullName evidence="21">Glutamyl-gamma-semialdehyde dehydrogenase</fullName>
    </alternativeName>
</protein>
<sequence length="1010" mass="109406">MHRIALRNSTRRVLAASSKSAVNARSYATAKPAASEVSSILESRISGTAVGGNVEETGRVLSVGDGIGRVWGLKNVQAEEMVEFSSGIRGMCLNLEADNVGVSIFGNDRLIKEGDTVKRTGQIVDVPVGPGLLGRVVNALGDPIDGKGPIEAAERRRASVKAPGILPRRSVNQPMMTGLKPIDAMVPIGRGQRELIIGDRQTGKTAVAIDTILNQKRWNDGNEEVKKLYCVYVAIGQKRSTVAQLVKTLEENDAMKYTIIVAATASEAAPLQYLAPFSGCAMGEWFRDNGKHALIIYDDLSKQAVAYRQMSLLLRRPPGREAYPGDVFYLHSRLLERAAKMSDKFGGGSLTALPIIETQGGDVSAYIPTNVISITDGQIFLEAELFFRGVRPAINVGLSVSRVGSAAQTKIMKKFAGSLKLYLAQYREVAAFAQFGSDLDASTRFLLSRGARLTELLKQGQYQPLATEMQVPIIYAGVNGLLDSIPVDQITKWEAEFREHLTATQSALLSEIATGAVTPELEAKIKKAVEDHHTWDPKIKFLHAFLILTKVYEKLDDQMLAAEEIAKAAKAAFEASQLVSSEERVAALYAIKRELEAKKSSILDANREDLQAARLEVDAGRMSESMLKRLDLGKQDKWDSMLQGVLDVAAMPDPTGKVGYATELDDGLELYRVSCPIGVLLVIFESRPEVVVNIATLAIKSGNAAILKGGKESMRTAVLLADAITSGLAKTNLPPTYIQTIKTRDEVSSLLSLDRYIDLVIPRGSNALVKNIQNNTRIPVMGHSDGLCSVFLDESADEQKAVRVVVDSKVDYPSACNAAETLIVHQSLVTTLWPIVAKVLISKKVKLLCDQPTYSPLSSILDTETLKTYVQPSTAEDYTTEHLSLTLSIITLPSLATAIQWINSHSSHHTDSIVTENEANASVFCNGVDSAGVFVNASTRFADGFRYGFGTEVGISTGRIHARGPVGLEGLVTYKYKMRSVVSGGHVAGEFGSGGKQLKHKPIETSFVPF</sequence>
<keyword evidence="10" id="KW-0375">Hydrogen ion transport</keyword>
<keyword evidence="9" id="KW-0547">Nucleotide-binding</keyword>
<dbReference type="SUPFAM" id="SSF53720">
    <property type="entry name" value="ALDH-like"/>
    <property type="match status" value="1"/>
</dbReference>
<evidence type="ECO:0000256" key="13">
    <source>
        <dbReference type="ARBA" id="ARBA00023002"/>
    </source>
</evidence>
<comment type="catalytic activity">
    <reaction evidence="18">
        <text>L-glutamate 5-semialdehyde + phosphate + NADP(+) = L-glutamyl 5-phosphate + NADPH + H(+)</text>
        <dbReference type="Rhea" id="RHEA:19541"/>
        <dbReference type="ChEBI" id="CHEBI:15378"/>
        <dbReference type="ChEBI" id="CHEBI:43474"/>
        <dbReference type="ChEBI" id="CHEBI:57783"/>
        <dbReference type="ChEBI" id="CHEBI:58066"/>
        <dbReference type="ChEBI" id="CHEBI:58274"/>
        <dbReference type="ChEBI" id="CHEBI:58349"/>
        <dbReference type="EC" id="1.2.1.41"/>
    </reaction>
</comment>
<dbReference type="InterPro" id="IPR020003">
    <property type="entry name" value="ATPase_a/bsu_AS"/>
</dbReference>
<evidence type="ECO:0000259" key="24">
    <source>
        <dbReference type="Pfam" id="PF00171"/>
    </source>
</evidence>
<dbReference type="Gene3D" id="2.40.30.20">
    <property type="match status" value="1"/>
</dbReference>
<dbReference type="FunFam" id="3.40.309.10:FF:000006">
    <property type="entry name" value="Gamma-glutamyl phosphate reductase"/>
    <property type="match status" value="1"/>
</dbReference>
<dbReference type="InterPro" id="IPR000793">
    <property type="entry name" value="ATP_synth_asu_C"/>
</dbReference>
<feature type="domain" description="ATPase F1/V1/A1 complex alpha/beta subunit N-terminal" evidence="26">
    <location>
        <begin position="54"/>
        <end position="121"/>
    </location>
</feature>
<dbReference type="Gene3D" id="3.40.605.10">
    <property type="entry name" value="Aldehyde Dehydrogenase, Chain A, domain 1"/>
    <property type="match status" value="1"/>
</dbReference>
<dbReference type="InterPro" id="IPR016163">
    <property type="entry name" value="Ald_DH_C"/>
</dbReference>
<dbReference type="Pfam" id="PF02874">
    <property type="entry name" value="ATP-synt_ab_N"/>
    <property type="match status" value="1"/>
</dbReference>
<comment type="subcellular location">
    <subcellularLocation>
        <location evidence="1">Mitochondrion inner membrane</location>
    </subcellularLocation>
</comment>
<dbReference type="InterPro" id="IPR016162">
    <property type="entry name" value="Ald_DH_N"/>
</dbReference>
<dbReference type="Pfam" id="PF00006">
    <property type="entry name" value="ATP-synt_ab"/>
    <property type="match status" value="1"/>
</dbReference>
<evidence type="ECO:0000256" key="1">
    <source>
        <dbReference type="ARBA" id="ARBA00004273"/>
    </source>
</evidence>
<feature type="domain" description="ATPase F1/V1/A1 complex alpha/beta subunit nucleotide-binding" evidence="23">
    <location>
        <begin position="178"/>
        <end position="401"/>
    </location>
</feature>
<dbReference type="FunFam" id="3.40.50.300:FF:004039">
    <property type="entry name" value="ATP synthase subunit alpha, mitochondrial"/>
    <property type="match status" value="1"/>
</dbReference>
<dbReference type="Pfam" id="PF00306">
    <property type="entry name" value="ATP-synt_ab_C"/>
    <property type="match status" value="1"/>
</dbReference>
<accession>A0A8H7F0D2</accession>
<dbReference type="CDD" id="cd07079">
    <property type="entry name" value="ALDH_F18-19_ProA-GPR"/>
    <property type="match status" value="1"/>
</dbReference>
<evidence type="ECO:0000313" key="28">
    <source>
        <dbReference type="Proteomes" id="UP000629468"/>
    </source>
</evidence>
<dbReference type="InterPro" id="IPR023366">
    <property type="entry name" value="ATP_synth_asu-like_sf"/>
</dbReference>
<evidence type="ECO:0000259" key="25">
    <source>
        <dbReference type="Pfam" id="PF00306"/>
    </source>
</evidence>
<comment type="pathway">
    <text evidence="2">Amino-acid biosynthesis; L-proline biosynthesis; L-glutamate 5-semialdehyde from L-glutamate: step 2/2.</text>
</comment>
<dbReference type="EC" id="1.2.1.41" evidence="4"/>
<feature type="domain" description="ATP synthase alpha subunit C-terminal" evidence="25">
    <location>
        <begin position="408"/>
        <end position="531"/>
    </location>
</feature>
<dbReference type="Gene3D" id="3.40.50.300">
    <property type="entry name" value="P-loop containing nucleotide triphosphate hydrolases"/>
    <property type="match status" value="1"/>
</dbReference>
<keyword evidence="11" id="KW-0067">ATP-binding</keyword>
<dbReference type="InterPro" id="IPR015590">
    <property type="entry name" value="Aldehyde_DH_dom"/>
</dbReference>
<evidence type="ECO:0000256" key="19">
    <source>
        <dbReference type="ARBA" id="ARBA00059423"/>
    </source>
</evidence>
<evidence type="ECO:0000256" key="2">
    <source>
        <dbReference type="ARBA" id="ARBA00004985"/>
    </source>
</evidence>
<evidence type="ECO:0000256" key="10">
    <source>
        <dbReference type="ARBA" id="ARBA00022781"/>
    </source>
</evidence>
<comment type="caution">
    <text evidence="27">The sequence shown here is derived from an EMBL/GenBank/DDBJ whole genome shotgun (WGS) entry which is preliminary data.</text>
</comment>
<evidence type="ECO:0000256" key="7">
    <source>
        <dbReference type="ARBA" id="ARBA00022605"/>
    </source>
</evidence>
<keyword evidence="6" id="KW-0813">Transport</keyword>
<dbReference type="InterPro" id="IPR016161">
    <property type="entry name" value="Ald_DH/histidinol_DH"/>
</dbReference>
<evidence type="ECO:0000256" key="14">
    <source>
        <dbReference type="ARBA" id="ARBA00023065"/>
    </source>
</evidence>
<dbReference type="FunFam" id="1.20.150.20:FF:000001">
    <property type="entry name" value="ATP synthase subunit alpha"/>
    <property type="match status" value="1"/>
</dbReference>
<dbReference type="InterPro" id="IPR000965">
    <property type="entry name" value="GPR_dom"/>
</dbReference>
<dbReference type="NCBIfam" id="TIGR00407">
    <property type="entry name" value="proA"/>
    <property type="match status" value="1"/>
</dbReference>
<evidence type="ECO:0000256" key="8">
    <source>
        <dbReference type="ARBA" id="ARBA00022650"/>
    </source>
</evidence>
<dbReference type="GO" id="GO:0004350">
    <property type="term" value="F:glutamate-5-semialdehyde dehydrogenase activity"/>
    <property type="evidence" value="ECO:0007669"/>
    <property type="project" value="UniProtKB-EC"/>
</dbReference>
<keyword evidence="15" id="KW-0472">Membrane</keyword>
<dbReference type="GO" id="GO:0005524">
    <property type="term" value="F:ATP binding"/>
    <property type="evidence" value="ECO:0007669"/>
    <property type="project" value="UniProtKB-KW"/>
</dbReference>
<dbReference type="SUPFAM" id="SSF47917">
    <property type="entry name" value="C-terminal domain of alpha and beta subunits of F1 ATP synthase"/>
    <property type="match status" value="1"/>
</dbReference>
<dbReference type="CDD" id="cd01132">
    <property type="entry name" value="F1-ATPase_alpha_CD"/>
    <property type="match status" value="1"/>
</dbReference>
<evidence type="ECO:0000256" key="16">
    <source>
        <dbReference type="ARBA" id="ARBA00023196"/>
    </source>
</evidence>
<comment type="similarity">
    <text evidence="3">Belongs to the ATPase alpha/beta chains family.</text>
</comment>
<evidence type="ECO:0000256" key="11">
    <source>
        <dbReference type="ARBA" id="ARBA00022840"/>
    </source>
</evidence>
<keyword evidence="16" id="KW-0139">CF(1)</keyword>
<evidence type="ECO:0000259" key="23">
    <source>
        <dbReference type="Pfam" id="PF00006"/>
    </source>
</evidence>
<reference evidence="27 28" key="1">
    <citation type="journal article" name="Sci. Rep.">
        <title>Telomere-to-telomere assembled and centromere annotated genomes of the two main subspecies of the button mushroom Agaricus bisporus reveal especially polymorphic chromosome ends.</title>
        <authorList>
            <person name="Sonnenberg A.S.M."/>
            <person name="Sedaghat-Telgerd N."/>
            <person name="Lavrijssen B."/>
            <person name="Ohm R.A."/>
            <person name="Hendrickx P.M."/>
            <person name="Scholtmeijer K."/>
            <person name="Baars J.J.P."/>
            <person name="van Peer A."/>
        </authorList>
    </citation>
    <scope>NUCLEOTIDE SEQUENCE [LARGE SCALE GENOMIC DNA]</scope>
    <source>
        <strain evidence="27 28">H119_p4</strain>
    </source>
</reference>
<dbReference type="FunFam" id="2.40.30.20:FF:000001">
    <property type="entry name" value="ATP synthase subunit alpha"/>
    <property type="match status" value="1"/>
</dbReference>
<dbReference type="SUPFAM" id="SSF50615">
    <property type="entry name" value="N-terminal domain of alpha and beta subunits of F1 ATP synthase"/>
    <property type="match status" value="1"/>
</dbReference>
<dbReference type="EMBL" id="JABXXO010000009">
    <property type="protein sequence ID" value="KAF7770903.1"/>
    <property type="molecule type" value="Genomic_DNA"/>
</dbReference>
<dbReference type="NCBIfam" id="NF001221">
    <property type="entry name" value="PRK00197.1"/>
    <property type="match status" value="1"/>
</dbReference>
<dbReference type="InterPro" id="IPR033732">
    <property type="entry name" value="ATP_synth_F1_a_nt-bd_dom"/>
</dbReference>
<evidence type="ECO:0000256" key="15">
    <source>
        <dbReference type="ARBA" id="ARBA00023136"/>
    </source>
</evidence>
<evidence type="ECO:0000256" key="20">
    <source>
        <dbReference type="ARBA" id="ARBA00060997"/>
    </source>
</evidence>
<comment type="similarity">
    <text evidence="20">Belongs to the gamma-glutamyl phosphate reductase family.</text>
</comment>
<keyword evidence="8" id="KW-0641">Proline biosynthesis</keyword>
<dbReference type="UniPathway" id="UPA00098">
    <property type="reaction ID" value="UER00360"/>
</dbReference>
<dbReference type="HAMAP" id="MF_01346">
    <property type="entry name" value="ATP_synth_alpha_bact"/>
    <property type="match status" value="1"/>
</dbReference>
<evidence type="ECO:0000256" key="21">
    <source>
        <dbReference type="ARBA" id="ARBA00075718"/>
    </source>
</evidence>
<feature type="domain" description="Aldehyde dehydrogenase" evidence="24">
    <location>
        <begin position="562"/>
        <end position="877"/>
    </location>
</feature>
<keyword evidence="12" id="KW-0521">NADP</keyword>
<dbReference type="HAMAP" id="MF_00412">
    <property type="entry name" value="ProA"/>
    <property type="match status" value="1"/>
</dbReference>
<evidence type="ECO:0000256" key="17">
    <source>
        <dbReference type="ARBA" id="ARBA00023310"/>
    </source>
</evidence>
<dbReference type="InterPro" id="IPR027417">
    <property type="entry name" value="P-loop_NTPase"/>
</dbReference>
<keyword evidence="13" id="KW-0560">Oxidoreductase</keyword>
<dbReference type="PROSITE" id="PS00152">
    <property type="entry name" value="ATPASE_ALPHA_BETA"/>
    <property type="match status" value="1"/>
</dbReference>
<keyword evidence="7" id="KW-0028">Amino-acid biosynthesis</keyword>
<dbReference type="PANTHER" id="PTHR48082">
    <property type="entry name" value="ATP SYNTHASE SUBUNIT ALPHA, MITOCHONDRIAL"/>
    <property type="match status" value="1"/>
</dbReference>
<dbReference type="GO" id="GO:0055129">
    <property type="term" value="P:L-proline biosynthetic process"/>
    <property type="evidence" value="ECO:0007669"/>
    <property type="project" value="UniProtKB-UniPathway"/>
</dbReference>
<dbReference type="GO" id="GO:0045259">
    <property type="term" value="C:proton-transporting ATP synthase complex"/>
    <property type="evidence" value="ECO:0007669"/>
    <property type="project" value="UniProtKB-KW"/>
</dbReference>
<evidence type="ECO:0000256" key="9">
    <source>
        <dbReference type="ARBA" id="ARBA00022741"/>
    </source>
</evidence>
<evidence type="ECO:0000256" key="3">
    <source>
        <dbReference type="ARBA" id="ARBA00008936"/>
    </source>
</evidence>
<dbReference type="InterPro" id="IPR000194">
    <property type="entry name" value="ATPase_F1/V1/A1_a/bsu_nucl-bd"/>
</dbReference>
<dbReference type="CDD" id="cd18116">
    <property type="entry name" value="ATP-synt_F1_alpha_N"/>
    <property type="match status" value="1"/>
</dbReference>
<dbReference type="CDD" id="cd18113">
    <property type="entry name" value="ATP-synt_F1_alpha_C"/>
    <property type="match status" value="1"/>
</dbReference>
<name>A0A8H7F0D2_AGABI</name>
<organism evidence="27 28">
    <name type="scientific">Agaricus bisporus var. burnettii</name>
    <dbReference type="NCBI Taxonomy" id="192524"/>
    <lineage>
        <taxon>Eukaryota</taxon>
        <taxon>Fungi</taxon>
        <taxon>Dikarya</taxon>
        <taxon>Basidiomycota</taxon>
        <taxon>Agaricomycotina</taxon>
        <taxon>Agaricomycetes</taxon>
        <taxon>Agaricomycetidae</taxon>
        <taxon>Agaricales</taxon>
        <taxon>Agaricineae</taxon>
        <taxon>Agaricaceae</taxon>
        <taxon>Agaricus</taxon>
    </lineage>
</organism>
<dbReference type="AlphaFoldDB" id="A0A8H7F0D2"/>
<dbReference type="InterPro" id="IPR005294">
    <property type="entry name" value="ATP_synth_F1_asu"/>
</dbReference>
<dbReference type="Proteomes" id="UP000629468">
    <property type="component" value="Unassembled WGS sequence"/>
</dbReference>
<dbReference type="SUPFAM" id="SSF52540">
    <property type="entry name" value="P-loop containing nucleoside triphosphate hydrolases"/>
    <property type="match status" value="1"/>
</dbReference>
<evidence type="ECO:0000256" key="18">
    <source>
        <dbReference type="ARBA" id="ARBA00049024"/>
    </source>
</evidence>